<evidence type="ECO:0000256" key="1">
    <source>
        <dbReference type="SAM" id="Phobius"/>
    </source>
</evidence>
<keyword evidence="1" id="KW-0472">Membrane</keyword>
<name>A0A2I0WZU9_9ASPA</name>
<organism evidence="2 3">
    <name type="scientific">Dendrobium catenatum</name>
    <dbReference type="NCBI Taxonomy" id="906689"/>
    <lineage>
        <taxon>Eukaryota</taxon>
        <taxon>Viridiplantae</taxon>
        <taxon>Streptophyta</taxon>
        <taxon>Embryophyta</taxon>
        <taxon>Tracheophyta</taxon>
        <taxon>Spermatophyta</taxon>
        <taxon>Magnoliopsida</taxon>
        <taxon>Liliopsida</taxon>
        <taxon>Asparagales</taxon>
        <taxon>Orchidaceae</taxon>
        <taxon>Epidendroideae</taxon>
        <taxon>Malaxideae</taxon>
        <taxon>Dendrobiinae</taxon>
        <taxon>Dendrobium</taxon>
    </lineage>
</organism>
<gene>
    <name evidence="2" type="ORF">MA16_Dca024252</name>
</gene>
<dbReference type="AlphaFoldDB" id="A0A2I0WZU9"/>
<dbReference type="EMBL" id="KZ502279">
    <property type="protein sequence ID" value="PKU81171.1"/>
    <property type="molecule type" value="Genomic_DNA"/>
</dbReference>
<keyword evidence="1" id="KW-0812">Transmembrane</keyword>
<sequence length="237" mass="25824">MAPPIFLTHCQEQEVSQLNIVANDCFKIVSNVNENNVVNDLNIMGNVHACIVEQSLSNANDGINLIVEQENISLYVHLVGEEDENTNLTLEEGELSPTVFHKTPSVILMDSALKVNKNWNDDSKFMEDDCSSLHTKLANEALFAVNFDLSNDLYGYIADGPTYCCSSTLNLWSAKGNDSCVDAIFYGYVSVFYLWRITSLGFLGLCCCLAGGFCLLFAGHCLCLAIVGGKIGALAGL</sequence>
<reference evidence="2 3" key="2">
    <citation type="journal article" date="2017" name="Nature">
        <title>The Apostasia genome and the evolution of orchids.</title>
        <authorList>
            <person name="Zhang G.Q."/>
            <person name="Liu K.W."/>
            <person name="Li Z."/>
            <person name="Lohaus R."/>
            <person name="Hsiao Y.Y."/>
            <person name="Niu S.C."/>
            <person name="Wang J.Y."/>
            <person name="Lin Y.C."/>
            <person name="Xu Q."/>
            <person name="Chen L.J."/>
            <person name="Yoshida K."/>
            <person name="Fujiwara S."/>
            <person name="Wang Z.W."/>
            <person name="Zhang Y.Q."/>
            <person name="Mitsuda N."/>
            <person name="Wang M."/>
            <person name="Liu G.H."/>
            <person name="Pecoraro L."/>
            <person name="Huang H.X."/>
            <person name="Xiao X.J."/>
            <person name="Lin M."/>
            <person name="Wu X.Y."/>
            <person name="Wu W.L."/>
            <person name="Chen Y.Y."/>
            <person name="Chang S.B."/>
            <person name="Sakamoto S."/>
            <person name="Ohme-Takagi M."/>
            <person name="Yagi M."/>
            <person name="Zeng S.J."/>
            <person name="Shen C.Y."/>
            <person name="Yeh C.M."/>
            <person name="Luo Y.B."/>
            <person name="Tsai W.C."/>
            <person name="Van de Peer Y."/>
            <person name="Liu Z.J."/>
        </authorList>
    </citation>
    <scope>NUCLEOTIDE SEQUENCE [LARGE SCALE GENOMIC DNA]</scope>
    <source>
        <tissue evidence="2">The whole plant</tissue>
    </source>
</reference>
<dbReference type="Proteomes" id="UP000233837">
    <property type="component" value="Unassembled WGS sequence"/>
</dbReference>
<feature type="transmembrane region" description="Helical" evidence="1">
    <location>
        <begin position="202"/>
        <end position="227"/>
    </location>
</feature>
<evidence type="ECO:0000313" key="3">
    <source>
        <dbReference type="Proteomes" id="UP000233837"/>
    </source>
</evidence>
<keyword evidence="1" id="KW-1133">Transmembrane helix</keyword>
<evidence type="ECO:0000313" key="2">
    <source>
        <dbReference type="EMBL" id="PKU81171.1"/>
    </source>
</evidence>
<keyword evidence="3" id="KW-1185">Reference proteome</keyword>
<protein>
    <submittedName>
        <fullName evidence="2">Uncharacterized protein</fullName>
    </submittedName>
</protein>
<accession>A0A2I0WZU9</accession>
<proteinExistence type="predicted"/>
<reference evidence="2 3" key="1">
    <citation type="journal article" date="2016" name="Sci. Rep.">
        <title>The Dendrobium catenatum Lindl. genome sequence provides insights into polysaccharide synthase, floral development and adaptive evolution.</title>
        <authorList>
            <person name="Zhang G.Q."/>
            <person name="Xu Q."/>
            <person name="Bian C."/>
            <person name="Tsai W.C."/>
            <person name="Yeh C.M."/>
            <person name="Liu K.W."/>
            <person name="Yoshida K."/>
            <person name="Zhang L.S."/>
            <person name="Chang S.B."/>
            <person name="Chen F."/>
            <person name="Shi Y."/>
            <person name="Su Y.Y."/>
            <person name="Zhang Y.Q."/>
            <person name="Chen L.J."/>
            <person name="Yin Y."/>
            <person name="Lin M."/>
            <person name="Huang H."/>
            <person name="Deng H."/>
            <person name="Wang Z.W."/>
            <person name="Zhu S.L."/>
            <person name="Zhao X."/>
            <person name="Deng C."/>
            <person name="Niu S.C."/>
            <person name="Huang J."/>
            <person name="Wang M."/>
            <person name="Liu G.H."/>
            <person name="Yang H.J."/>
            <person name="Xiao X.J."/>
            <person name="Hsiao Y.Y."/>
            <person name="Wu W.L."/>
            <person name="Chen Y.Y."/>
            <person name="Mitsuda N."/>
            <person name="Ohme-Takagi M."/>
            <person name="Luo Y.B."/>
            <person name="Van de Peer Y."/>
            <person name="Liu Z.J."/>
        </authorList>
    </citation>
    <scope>NUCLEOTIDE SEQUENCE [LARGE SCALE GENOMIC DNA]</scope>
    <source>
        <tissue evidence="2">The whole plant</tissue>
    </source>
</reference>